<protein>
    <submittedName>
        <fullName evidence="1">Uncharacterized protein</fullName>
    </submittedName>
</protein>
<dbReference type="InterPro" id="IPR043750">
    <property type="entry name" value="DUF5695"/>
</dbReference>
<sequence length="974" mass="112425">MIDLGGDLRSRDEISEAMARHNDFRHLSDTGAISRRTFLRSLASSPSLAFLASSPHTMQRDTGERSGSKLEQQQFLISYDEQSITGLSHPQDPHQAEFLLPGGRLGTPIVRYRVADGDWLDIYTRTRRREVDPQNHELIYTDFDRGSPLKMVQRFTLDRDHLDWKISIETTMNFPVTIGDLAIPLPWRAPAGADPTTIFERSFTKHHFISGHGSFLYFTKPSGDPPYLIITVHPGTKLEYYATEGRGIYRAYIHSGLSGNRETRGTWRQPHTYLELGPAQAPNSKVEYGFRFRWATSYDELRQILYEEGLFDIRVAPGMTVPEDLSVKLSLHTKNEIASIEAEFPGETKITYLGQPQLDHHLFEIEFKRLGENLLTIHYDKGRRKTYLEFFVTEPLETLIKKRSRFIAQRQQHRAPAKWYDGLFSVYDMRNGVLRGPDDTDGFDYWWGYVLACDDPALCKAPYVAAKNVHFPEREEIAAVEYYLERFVWGKLQRTDKEEPYPYGIYGVPNWKVNRDPDLRKRAGIRNSLLDKWPLWRSYDYPHVIMLYYHMYEIARMYPHLVRYLDAAGYLERAYQTARAYFTYPYEILPEAYETYKIGCYNELVIIDLIAALEDEGHKERADWLRAEWEKKAKYFIYDDKYPFRSEYPFDRTAFESSYALAKYGATHDMKPDANLWFDKRLKKWYSHRVVRREDARAFMERQLRANLAVRGWLEAAYYLLGADFTASSDIGALSYMAQMGGWAILDYAISFASRPHDYLQLGYASYLSAWALMNTGRAETNYGFWSPGANNDGAAGWQFMTAKFGRAWIRKDMPRGAWYYDGEIDLGFGAALRTAMTVLTRDPLFGWLAYGGTLELRGDALHVIPRDGLRKRFCAILDDRRVQIELDRDGFARGQPLITDQSLTRLRLTLENRTSDTHTTSLRISAAGAQAYEVIHEGERVGTAKPNGASSFKLKVKSTPQTKIELIAIPSNQ</sequence>
<organism evidence="1 2">
    <name type="scientific">Pyrinomonas methylaliphatogenes</name>
    <dbReference type="NCBI Taxonomy" id="454194"/>
    <lineage>
        <taxon>Bacteria</taxon>
        <taxon>Pseudomonadati</taxon>
        <taxon>Acidobacteriota</taxon>
        <taxon>Blastocatellia</taxon>
        <taxon>Blastocatellales</taxon>
        <taxon>Pyrinomonadaceae</taxon>
        <taxon>Pyrinomonas</taxon>
    </lineage>
</organism>
<dbReference type="AlphaFoldDB" id="A0A0B6WSC4"/>
<proteinExistence type="predicted"/>
<evidence type="ECO:0000313" key="1">
    <source>
        <dbReference type="EMBL" id="CDM64093.1"/>
    </source>
</evidence>
<dbReference type="Pfam" id="PF18951">
    <property type="entry name" value="DUF5695"/>
    <property type="match status" value="1"/>
</dbReference>
<keyword evidence="2" id="KW-1185">Reference proteome</keyword>
<reference evidence="1 2" key="2">
    <citation type="submission" date="2015-01" db="EMBL/GenBank/DDBJ databases">
        <title>Complete genome sequence of Pyrinomonas methylaliphatogenes type strain K22T.</title>
        <authorList>
            <person name="Lee K.C.Y."/>
            <person name="Power J.F."/>
            <person name="Dunfield P.F."/>
            <person name="Morgan X.C."/>
            <person name="Huttenhower C."/>
            <person name="Stott M.B."/>
        </authorList>
    </citation>
    <scope>NUCLEOTIDE SEQUENCE [LARGE SCALE GENOMIC DNA]</scope>
    <source>
        <strain evidence="1 2">K22</strain>
    </source>
</reference>
<reference evidence="1 2" key="1">
    <citation type="submission" date="2013-12" db="EMBL/GenBank/DDBJ databases">
        <authorList>
            <person name="Stott M."/>
        </authorList>
    </citation>
    <scope>NUCLEOTIDE SEQUENCE [LARGE SCALE GENOMIC DNA]</scope>
    <source>
        <strain evidence="1 2">K22</strain>
    </source>
</reference>
<name>A0A0B6WSC4_9BACT</name>
<accession>A0A0B6WSC4</accession>
<dbReference type="Proteomes" id="UP000031518">
    <property type="component" value="Unassembled WGS sequence"/>
</dbReference>
<evidence type="ECO:0000313" key="2">
    <source>
        <dbReference type="Proteomes" id="UP000031518"/>
    </source>
</evidence>
<gene>
    <name evidence="1" type="ORF">PYK22_00085</name>
</gene>
<dbReference type="EMBL" id="CBXV010000001">
    <property type="protein sequence ID" value="CDM64093.1"/>
    <property type="molecule type" value="Genomic_DNA"/>
</dbReference>
<dbReference type="STRING" id="454194.PYK22_00085"/>